<comment type="caution">
    <text evidence="1">The sequence shown here is derived from an EMBL/GenBank/DDBJ whole genome shotgun (WGS) entry which is preliminary data.</text>
</comment>
<organism evidence="1">
    <name type="scientific">Fervidicoccus fontis</name>
    <dbReference type="NCBI Taxonomy" id="683846"/>
    <lineage>
        <taxon>Archaea</taxon>
        <taxon>Thermoproteota</taxon>
        <taxon>Thermoprotei</taxon>
        <taxon>Fervidicoccales</taxon>
        <taxon>Fervidicoccaceae</taxon>
        <taxon>Fervidicoccus</taxon>
    </lineage>
</organism>
<sequence length="286" mass="32764">MENERDTMLDRVIPVFTRAIEPQKTVKLVLWSSSPKERIILKLAESLNPLGALILYMNIQQSGKANEFIWIIVLKFNTTQGEFQEALEKLLQSMKENGEVSMYYYKFPLSNGYFIDHNIFSLVDPAGRRVAIFSYDNLIGLFVVPRKEYGNASGAFIVQKIGEMYGKTIARELRQDCYSFGVKTCLEMLHAQGESKGLLHQKSIEVFKDEEGVALRVLLDRLIEEEILMENDIRECGAHQKGVYLGFFSEILGESMSEDRIEEIRCISKGDPFSVFLIKLPRNIKI</sequence>
<protein>
    <submittedName>
        <fullName evidence="1">Uncharacterized protein</fullName>
    </submittedName>
</protein>
<gene>
    <name evidence="1" type="ORF">ENO36_03455</name>
</gene>
<proteinExistence type="predicted"/>
<dbReference type="EMBL" id="DSFE01000077">
    <property type="protein sequence ID" value="HEU97893.1"/>
    <property type="molecule type" value="Genomic_DNA"/>
</dbReference>
<evidence type="ECO:0000313" key="1">
    <source>
        <dbReference type="EMBL" id="HEU97893.1"/>
    </source>
</evidence>
<name>A0A7C2YZR4_9CREN</name>
<reference evidence="1" key="1">
    <citation type="journal article" date="2020" name="mSystems">
        <title>Genome- and Community-Level Interaction Insights into Carbon Utilization and Element Cycling Functions of Hydrothermarchaeota in Hydrothermal Sediment.</title>
        <authorList>
            <person name="Zhou Z."/>
            <person name="Liu Y."/>
            <person name="Xu W."/>
            <person name="Pan J."/>
            <person name="Luo Z.H."/>
            <person name="Li M."/>
        </authorList>
    </citation>
    <scope>NUCLEOTIDE SEQUENCE [LARGE SCALE GENOMIC DNA]</scope>
    <source>
        <strain evidence="1">SpSt-1259</strain>
    </source>
</reference>
<dbReference type="AlphaFoldDB" id="A0A7C2YZR4"/>
<accession>A0A7C2YZR4</accession>
<dbReference type="Proteomes" id="UP000885664">
    <property type="component" value="Unassembled WGS sequence"/>
</dbReference>